<dbReference type="InterPro" id="IPR000734">
    <property type="entry name" value="TAG_lipase"/>
</dbReference>
<dbReference type="Pfam" id="PF00151">
    <property type="entry name" value="Lipase"/>
    <property type="match status" value="1"/>
</dbReference>
<evidence type="ECO:0000256" key="2">
    <source>
        <dbReference type="ARBA" id="ARBA00010701"/>
    </source>
</evidence>
<dbReference type="InterPro" id="IPR013818">
    <property type="entry name" value="Lipase"/>
</dbReference>
<reference evidence="6" key="1">
    <citation type="thesis" date="2020" institute="ProQuest LLC" country="789 East Eisenhower Parkway, Ann Arbor, MI, USA">
        <title>Comparative Genomics and Chromosome Evolution.</title>
        <authorList>
            <person name="Mudd A.B."/>
        </authorList>
    </citation>
    <scope>NUCLEOTIDE SEQUENCE</scope>
    <source>
        <strain evidence="6">Female2</strain>
        <tissue evidence="6">Blood</tissue>
    </source>
</reference>
<dbReference type="EMBL" id="JAACNH010010798">
    <property type="protein sequence ID" value="KAG8429241.1"/>
    <property type="molecule type" value="Genomic_DNA"/>
</dbReference>
<keyword evidence="7" id="KW-1185">Reference proteome</keyword>
<dbReference type="GO" id="GO:0005615">
    <property type="term" value="C:extracellular space"/>
    <property type="evidence" value="ECO:0007669"/>
    <property type="project" value="TreeGrafter"/>
</dbReference>
<sequence length="116" mass="12773">GFGMSQVIGHLDFFPNGGVDMPGCPENVEIPNVTVDEIWNGIVNFVTCNHMRAIKYYTDSITNSNAFVSYPCANWDTYKAGLCKRCPSAGCPKMGHYADTYRGVTSSSQVFYLNTP</sequence>
<dbReference type="PANTHER" id="PTHR11610:SF188">
    <property type="entry name" value="TRIACYLGLYCEROL LIPASE"/>
    <property type="match status" value="1"/>
</dbReference>
<evidence type="ECO:0000259" key="5">
    <source>
        <dbReference type="Pfam" id="PF00151"/>
    </source>
</evidence>
<feature type="domain" description="Lipase" evidence="5">
    <location>
        <begin position="1"/>
        <end position="115"/>
    </location>
</feature>
<dbReference type="PRINTS" id="PR00821">
    <property type="entry name" value="TAGLIPASE"/>
</dbReference>
<evidence type="ECO:0000256" key="3">
    <source>
        <dbReference type="ARBA" id="ARBA00022525"/>
    </source>
</evidence>
<comment type="subcellular location">
    <subcellularLocation>
        <location evidence="1">Secreted</location>
    </subcellularLocation>
</comment>
<gene>
    <name evidence="6" type="ORF">GDO86_017960</name>
</gene>
<protein>
    <recommendedName>
        <fullName evidence="5">Lipase domain-containing protein</fullName>
    </recommendedName>
</protein>
<evidence type="ECO:0000256" key="1">
    <source>
        <dbReference type="ARBA" id="ARBA00004613"/>
    </source>
</evidence>
<dbReference type="InterPro" id="IPR029058">
    <property type="entry name" value="AB_hydrolase_fold"/>
</dbReference>
<name>A0A8T2IF56_9PIPI</name>
<dbReference type="Proteomes" id="UP000812440">
    <property type="component" value="Unassembled WGS sequence"/>
</dbReference>
<accession>A0A8T2IF56</accession>
<keyword evidence="3" id="KW-0964">Secreted</keyword>
<dbReference type="PANTHER" id="PTHR11610">
    <property type="entry name" value="LIPASE"/>
    <property type="match status" value="1"/>
</dbReference>
<feature type="non-terminal residue" evidence="6">
    <location>
        <position position="116"/>
    </location>
</feature>
<dbReference type="SUPFAM" id="SSF53474">
    <property type="entry name" value="alpha/beta-Hydrolases"/>
    <property type="match status" value="1"/>
</dbReference>
<dbReference type="Gene3D" id="3.40.50.1820">
    <property type="entry name" value="alpha/beta hydrolase"/>
    <property type="match status" value="1"/>
</dbReference>
<dbReference type="OrthoDB" id="199913at2759"/>
<proteinExistence type="inferred from homology"/>
<comment type="similarity">
    <text evidence="2 4">Belongs to the AB hydrolase superfamily. Lipase family.</text>
</comment>
<dbReference type="AlphaFoldDB" id="A0A8T2IF56"/>
<dbReference type="GO" id="GO:0004465">
    <property type="term" value="F:lipoprotein lipase activity"/>
    <property type="evidence" value="ECO:0007669"/>
    <property type="project" value="TreeGrafter"/>
</dbReference>
<evidence type="ECO:0000313" key="7">
    <source>
        <dbReference type="Proteomes" id="UP000812440"/>
    </source>
</evidence>
<comment type="caution">
    <text evidence="6">The sequence shown here is derived from an EMBL/GenBank/DDBJ whole genome shotgun (WGS) entry which is preliminary data.</text>
</comment>
<evidence type="ECO:0000313" key="6">
    <source>
        <dbReference type="EMBL" id="KAG8429241.1"/>
    </source>
</evidence>
<organism evidence="6 7">
    <name type="scientific">Hymenochirus boettgeri</name>
    <name type="common">Congo dwarf clawed frog</name>
    <dbReference type="NCBI Taxonomy" id="247094"/>
    <lineage>
        <taxon>Eukaryota</taxon>
        <taxon>Metazoa</taxon>
        <taxon>Chordata</taxon>
        <taxon>Craniata</taxon>
        <taxon>Vertebrata</taxon>
        <taxon>Euteleostomi</taxon>
        <taxon>Amphibia</taxon>
        <taxon>Batrachia</taxon>
        <taxon>Anura</taxon>
        <taxon>Pipoidea</taxon>
        <taxon>Pipidae</taxon>
        <taxon>Pipinae</taxon>
        <taxon>Hymenochirus</taxon>
    </lineage>
</organism>
<dbReference type="GO" id="GO:0016042">
    <property type="term" value="P:lipid catabolic process"/>
    <property type="evidence" value="ECO:0007669"/>
    <property type="project" value="TreeGrafter"/>
</dbReference>
<evidence type="ECO:0000256" key="4">
    <source>
        <dbReference type="RuleBase" id="RU004262"/>
    </source>
</evidence>